<dbReference type="InterPro" id="IPR036168">
    <property type="entry name" value="AP2_Mu_C_sf"/>
</dbReference>
<evidence type="ECO:0000256" key="2">
    <source>
        <dbReference type="ARBA" id="ARBA00022448"/>
    </source>
</evidence>
<keyword evidence="2" id="KW-0813">Transport</keyword>
<feature type="domain" description="MHD" evidence="5">
    <location>
        <begin position="1"/>
        <end position="129"/>
    </location>
</feature>
<dbReference type="GO" id="GO:0012505">
    <property type="term" value="C:endomembrane system"/>
    <property type="evidence" value="ECO:0007669"/>
    <property type="project" value="UniProtKB-SubCell"/>
</dbReference>
<reference evidence="6 7" key="1">
    <citation type="submission" date="2024-11" db="EMBL/GenBank/DDBJ databases">
        <title>Adaptive evolution of stress response genes in parasites aligns with host niche diversity.</title>
        <authorList>
            <person name="Hahn C."/>
            <person name="Resl P."/>
        </authorList>
    </citation>
    <scope>NUCLEOTIDE SEQUENCE [LARGE SCALE GENOMIC DNA]</scope>
    <source>
        <strain evidence="6">EGGRZ-B1_66</strain>
        <tissue evidence="6">Body</tissue>
    </source>
</reference>
<dbReference type="Pfam" id="PF00928">
    <property type="entry name" value="Adap_comp_sub"/>
    <property type="match status" value="1"/>
</dbReference>
<protein>
    <submittedName>
        <fullName evidence="6">AP-1 complex subunit mu-1</fullName>
    </submittedName>
</protein>
<comment type="subcellular location">
    <subcellularLocation>
        <location evidence="1">Endomembrane system</location>
    </subcellularLocation>
</comment>
<proteinExistence type="predicted"/>
<dbReference type="Gene3D" id="2.60.40.1170">
    <property type="entry name" value="Mu homology domain, subdomain B"/>
    <property type="match status" value="2"/>
</dbReference>
<organism evidence="6 7">
    <name type="scientific">Cichlidogyrus casuarinus</name>
    <dbReference type="NCBI Taxonomy" id="1844966"/>
    <lineage>
        <taxon>Eukaryota</taxon>
        <taxon>Metazoa</taxon>
        <taxon>Spiralia</taxon>
        <taxon>Lophotrochozoa</taxon>
        <taxon>Platyhelminthes</taxon>
        <taxon>Monogenea</taxon>
        <taxon>Monopisthocotylea</taxon>
        <taxon>Dactylogyridea</taxon>
        <taxon>Ancyrocephalidae</taxon>
        <taxon>Cichlidogyrus</taxon>
    </lineage>
</organism>
<dbReference type="InterPro" id="IPR050431">
    <property type="entry name" value="Adaptor_comp_med_subunit"/>
</dbReference>
<evidence type="ECO:0000313" key="6">
    <source>
        <dbReference type="EMBL" id="KAL3308233.1"/>
    </source>
</evidence>
<keyword evidence="4" id="KW-0472">Membrane</keyword>
<evidence type="ECO:0000259" key="5">
    <source>
        <dbReference type="PROSITE" id="PS51072"/>
    </source>
</evidence>
<evidence type="ECO:0000256" key="1">
    <source>
        <dbReference type="ARBA" id="ARBA00004308"/>
    </source>
</evidence>
<evidence type="ECO:0000256" key="3">
    <source>
        <dbReference type="ARBA" id="ARBA00022927"/>
    </source>
</evidence>
<dbReference type="EMBL" id="JBJKFK010005606">
    <property type="protein sequence ID" value="KAL3308233.1"/>
    <property type="molecule type" value="Genomic_DNA"/>
</dbReference>
<gene>
    <name evidence="6" type="primary">AP1M1_2</name>
    <name evidence="6" type="ORF">Ciccas_013240</name>
</gene>
<accession>A0ABD2PME4</accession>
<evidence type="ECO:0000256" key="4">
    <source>
        <dbReference type="ARBA" id="ARBA00023136"/>
    </source>
</evidence>
<dbReference type="InterPro" id="IPR001392">
    <property type="entry name" value="Clathrin_mu"/>
</dbReference>
<dbReference type="SUPFAM" id="SSF49447">
    <property type="entry name" value="Second domain of Mu2 adaptin subunit (ap50) of ap2 adaptor"/>
    <property type="match status" value="1"/>
</dbReference>
<evidence type="ECO:0000313" key="7">
    <source>
        <dbReference type="Proteomes" id="UP001626550"/>
    </source>
</evidence>
<sequence>MVKAKAQFKRKSTANCVEIHIPVPNDVDSPRFKTTTGSCKYMPETAMVIWNIKTFPGGKEFIMRASFGLPSVESADTVESRPPISVKFEIPYFTVSGLQVHYLKIMEKSGYNALPWVRYITQNGDYQLRTNN</sequence>
<name>A0ABD2PME4_9PLAT</name>
<comment type="caution">
    <text evidence="6">The sequence shown here is derived from an EMBL/GenBank/DDBJ whole genome shotgun (WGS) entry which is preliminary data.</text>
</comment>
<dbReference type="PANTHER" id="PTHR10529">
    <property type="entry name" value="AP COMPLEX SUBUNIT MU"/>
    <property type="match status" value="1"/>
</dbReference>
<dbReference type="GO" id="GO:0015031">
    <property type="term" value="P:protein transport"/>
    <property type="evidence" value="ECO:0007669"/>
    <property type="project" value="UniProtKB-KW"/>
</dbReference>
<dbReference type="InterPro" id="IPR028565">
    <property type="entry name" value="MHD"/>
</dbReference>
<dbReference type="PROSITE" id="PS51072">
    <property type="entry name" value="MHD"/>
    <property type="match status" value="1"/>
</dbReference>
<dbReference type="AlphaFoldDB" id="A0ABD2PME4"/>
<dbReference type="Proteomes" id="UP001626550">
    <property type="component" value="Unassembled WGS sequence"/>
</dbReference>
<dbReference type="PRINTS" id="PR00314">
    <property type="entry name" value="CLATHRINADPT"/>
</dbReference>
<keyword evidence="7" id="KW-1185">Reference proteome</keyword>
<keyword evidence="3" id="KW-0653">Protein transport</keyword>